<dbReference type="AlphaFoldDB" id="A0A3N4JKZ4"/>
<comment type="similarity">
    <text evidence="3">Belongs to the RCF1 family.</text>
</comment>
<evidence type="ECO:0000256" key="3">
    <source>
        <dbReference type="ARBA" id="ARBA00009366"/>
    </source>
</evidence>
<keyword evidence="7" id="KW-0496">Mitochondrion</keyword>
<evidence type="ECO:0000313" key="11">
    <source>
        <dbReference type="EMBL" id="RPA97411.1"/>
    </source>
</evidence>
<dbReference type="PANTHER" id="PTHR12297">
    <property type="entry name" value="HYPOXIA-INDUCBILE GENE 1 HIG1 -RELATED"/>
    <property type="match status" value="1"/>
</dbReference>
<evidence type="ECO:0000259" key="10">
    <source>
        <dbReference type="PROSITE" id="PS51503"/>
    </source>
</evidence>
<dbReference type="Proteomes" id="UP000276215">
    <property type="component" value="Unassembled WGS sequence"/>
</dbReference>
<evidence type="ECO:0000256" key="4">
    <source>
        <dbReference type="ARBA" id="ARBA00011565"/>
    </source>
</evidence>
<keyword evidence="5" id="KW-0812">Transmembrane</keyword>
<dbReference type="InterPro" id="IPR007667">
    <property type="entry name" value="Hypoxia_induced_domain"/>
</dbReference>
<comment type="function">
    <text evidence="1">Cytochrome c oxidase subunit which plays a role in assembly of respiratory supercomplexes.</text>
</comment>
<evidence type="ECO:0000256" key="5">
    <source>
        <dbReference type="ARBA" id="ARBA00022692"/>
    </source>
</evidence>
<protein>
    <recommendedName>
        <fullName evidence="10">HIG1 domain-containing protein</fullName>
    </recommendedName>
</protein>
<evidence type="ECO:0000256" key="9">
    <source>
        <dbReference type="SAM" id="Coils"/>
    </source>
</evidence>
<gene>
    <name evidence="11" type="ORF">L873DRAFT_1135780</name>
</gene>
<dbReference type="GO" id="GO:0031966">
    <property type="term" value="C:mitochondrial membrane"/>
    <property type="evidence" value="ECO:0007669"/>
    <property type="project" value="UniProtKB-SubCell"/>
</dbReference>
<comment type="subunit">
    <text evidence="4">Associates with the respiratory chain complex III/complex IV supercomplex.</text>
</comment>
<reference evidence="11 12" key="1">
    <citation type="journal article" date="2018" name="Nat. Ecol. Evol.">
        <title>Pezizomycetes genomes reveal the molecular basis of ectomycorrhizal truffle lifestyle.</title>
        <authorList>
            <person name="Murat C."/>
            <person name="Payen T."/>
            <person name="Noel B."/>
            <person name="Kuo A."/>
            <person name="Morin E."/>
            <person name="Chen J."/>
            <person name="Kohler A."/>
            <person name="Krizsan K."/>
            <person name="Balestrini R."/>
            <person name="Da Silva C."/>
            <person name="Montanini B."/>
            <person name="Hainaut M."/>
            <person name="Levati E."/>
            <person name="Barry K.W."/>
            <person name="Belfiori B."/>
            <person name="Cichocki N."/>
            <person name="Clum A."/>
            <person name="Dockter R.B."/>
            <person name="Fauchery L."/>
            <person name="Guy J."/>
            <person name="Iotti M."/>
            <person name="Le Tacon F."/>
            <person name="Lindquist E.A."/>
            <person name="Lipzen A."/>
            <person name="Malagnac F."/>
            <person name="Mello A."/>
            <person name="Molinier V."/>
            <person name="Miyauchi S."/>
            <person name="Poulain J."/>
            <person name="Riccioni C."/>
            <person name="Rubini A."/>
            <person name="Sitrit Y."/>
            <person name="Splivallo R."/>
            <person name="Traeger S."/>
            <person name="Wang M."/>
            <person name="Zifcakova L."/>
            <person name="Wipf D."/>
            <person name="Zambonelli A."/>
            <person name="Paolocci F."/>
            <person name="Nowrousian M."/>
            <person name="Ottonello S."/>
            <person name="Baldrian P."/>
            <person name="Spatafora J.W."/>
            <person name="Henrissat B."/>
            <person name="Nagy L.G."/>
            <person name="Aury J.M."/>
            <person name="Wincker P."/>
            <person name="Grigoriev I.V."/>
            <person name="Bonfante P."/>
            <person name="Martin F.M."/>
        </authorList>
    </citation>
    <scope>NUCLEOTIDE SEQUENCE [LARGE SCALE GENOMIC DNA]</scope>
    <source>
        <strain evidence="11 12">120613-1</strain>
    </source>
</reference>
<evidence type="ECO:0000256" key="2">
    <source>
        <dbReference type="ARBA" id="ARBA00004325"/>
    </source>
</evidence>
<dbReference type="PANTHER" id="PTHR12297:SF3">
    <property type="entry name" value="HIG1 DOMAIN FAMILY MEMBER 1A"/>
    <property type="match status" value="1"/>
</dbReference>
<dbReference type="GO" id="GO:0097250">
    <property type="term" value="P:mitochondrial respirasome assembly"/>
    <property type="evidence" value="ECO:0007669"/>
    <property type="project" value="TreeGrafter"/>
</dbReference>
<evidence type="ECO:0000256" key="8">
    <source>
        <dbReference type="ARBA" id="ARBA00023136"/>
    </source>
</evidence>
<dbReference type="PROSITE" id="PS51503">
    <property type="entry name" value="HIG1"/>
    <property type="match status" value="1"/>
</dbReference>
<organism evidence="11 12">
    <name type="scientific">Choiromyces venosus 120613-1</name>
    <dbReference type="NCBI Taxonomy" id="1336337"/>
    <lineage>
        <taxon>Eukaryota</taxon>
        <taxon>Fungi</taxon>
        <taxon>Dikarya</taxon>
        <taxon>Ascomycota</taxon>
        <taxon>Pezizomycotina</taxon>
        <taxon>Pezizomycetes</taxon>
        <taxon>Pezizales</taxon>
        <taxon>Tuberaceae</taxon>
        <taxon>Choiromyces</taxon>
    </lineage>
</organism>
<keyword evidence="12" id="KW-1185">Reference proteome</keyword>
<feature type="coiled-coil region" evidence="9">
    <location>
        <begin position="119"/>
        <end position="153"/>
    </location>
</feature>
<name>A0A3N4JKZ4_9PEZI</name>
<dbReference type="Pfam" id="PF04588">
    <property type="entry name" value="HIG_1_N"/>
    <property type="match status" value="1"/>
</dbReference>
<dbReference type="EMBL" id="ML120405">
    <property type="protein sequence ID" value="RPA97411.1"/>
    <property type="molecule type" value="Genomic_DNA"/>
</dbReference>
<accession>A0A3N4JKZ4</accession>
<evidence type="ECO:0000256" key="1">
    <source>
        <dbReference type="ARBA" id="ARBA00002584"/>
    </source>
</evidence>
<dbReference type="STRING" id="1336337.A0A3N4JKZ4"/>
<dbReference type="InterPro" id="IPR050355">
    <property type="entry name" value="RCF1"/>
</dbReference>
<sequence length="154" mass="17656">MPSRPLPSSFDSDADFYEESRFTKLTRRLKEEPLIPLGCLITAYALYQSTRAIRAGDKARTNRMFRARIYGQAFTVAAMCAGSFYWAKDRDVRKGVEAKVAENKAKEKQAAWIRELEIRDREEKELQERAKRYAALKEAAAKEDAAKAKAEEKK</sequence>
<keyword evidence="9" id="KW-0175">Coiled coil</keyword>
<evidence type="ECO:0000256" key="6">
    <source>
        <dbReference type="ARBA" id="ARBA00022989"/>
    </source>
</evidence>
<dbReference type="OrthoDB" id="6604018at2759"/>
<keyword evidence="6" id="KW-1133">Transmembrane helix</keyword>
<evidence type="ECO:0000256" key="7">
    <source>
        <dbReference type="ARBA" id="ARBA00023128"/>
    </source>
</evidence>
<dbReference type="Gene3D" id="6.10.140.1320">
    <property type="match status" value="1"/>
</dbReference>
<comment type="subcellular location">
    <subcellularLocation>
        <location evidence="2">Mitochondrion membrane</location>
    </subcellularLocation>
</comment>
<evidence type="ECO:0000313" key="12">
    <source>
        <dbReference type="Proteomes" id="UP000276215"/>
    </source>
</evidence>
<feature type="domain" description="HIG1" evidence="10">
    <location>
        <begin position="6"/>
        <end position="97"/>
    </location>
</feature>
<proteinExistence type="inferred from homology"/>
<keyword evidence="8" id="KW-0472">Membrane</keyword>